<evidence type="ECO:0000313" key="2">
    <source>
        <dbReference type="EMBL" id="GIH66865.1"/>
    </source>
</evidence>
<dbReference type="InterPro" id="IPR023213">
    <property type="entry name" value="CAT-like_dom_sf"/>
</dbReference>
<sequence>MSTLDKVRVPLSFNQEFLCLFDKGDEEGPFGPRYNIVCGWRLGGAVDVPTLRAALHDVVERHEALRTRLVRDEGDRHQEILPAEPPRVEVRDLPGVPVDERDRRAEELLIELEGGSYGLDELPLIRAVLGRFDERDSVLALIAHHSAVDEWSMKVVIQDLANRYAARRGYDVPELPPAHQYQEYALWDRERAASPAFARAKEYWRETLAGGLIIPTRTDRRRSENLPKSTAAYRFLIGPEETSAALALAKATRSSPFMVLLAAYEVYLHEVTGRTDIAVTTLAAGRTQSRFQQTVGSFFNLLPLRSDLSGCRDFRDVIARVRAACIGAYAHDIPFGQIVEQAPEAAASFEGDDTAVISFQVFQFPFSLERERIGDIEYTDMRRRVLSQPVTTDVPDGALWTLDIHPEGDIVASLWFNTNLFVEETIRDMVSRFLRVLRTVLADPDAPLAWGTSGRVRTDAEER</sequence>
<evidence type="ECO:0000313" key="3">
    <source>
        <dbReference type="Proteomes" id="UP000660454"/>
    </source>
</evidence>
<dbReference type="RefSeq" id="WP_204052638.1">
    <property type="nucleotide sequence ID" value="NZ_BOOF01000061.1"/>
</dbReference>
<dbReference type="Proteomes" id="UP000660454">
    <property type="component" value="Unassembled WGS sequence"/>
</dbReference>
<proteinExistence type="predicted"/>
<feature type="domain" description="Condensation" evidence="1">
    <location>
        <begin position="32"/>
        <end position="448"/>
    </location>
</feature>
<dbReference type="SUPFAM" id="SSF52777">
    <property type="entry name" value="CoA-dependent acyltransferases"/>
    <property type="match status" value="2"/>
</dbReference>
<dbReference type="Pfam" id="PF00668">
    <property type="entry name" value="Condensation"/>
    <property type="match status" value="1"/>
</dbReference>
<evidence type="ECO:0000259" key="1">
    <source>
        <dbReference type="Pfam" id="PF00668"/>
    </source>
</evidence>
<organism evidence="2 3">
    <name type="scientific">Microbispora siamensis</name>
    <dbReference type="NCBI Taxonomy" id="564413"/>
    <lineage>
        <taxon>Bacteria</taxon>
        <taxon>Bacillati</taxon>
        <taxon>Actinomycetota</taxon>
        <taxon>Actinomycetes</taxon>
        <taxon>Streptosporangiales</taxon>
        <taxon>Streptosporangiaceae</taxon>
        <taxon>Microbispora</taxon>
    </lineage>
</organism>
<name>A0ABQ4GZS8_9ACTN</name>
<protein>
    <recommendedName>
        <fullName evidence="1">Condensation domain-containing protein</fullName>
    </recommendedName>
</protein>
<accession>A0ABQ4GZS8</accession>
<dbReference type="Gene3D" id="3.30.559.10">
    <property type="entry name" value="Chloramphenicol acetyltransferase-like domain"/>
    <property type="match status" value="1"/>
</dbReference>
<comment type="caution">
    <text evidence="2">The sequence shown here is derived from an EMBL/GenBank/DDBJ whole genome shotgun (WGS) entry which is preliminary data.</text>
</comment>
<dbReference type="EMBL" id="BOOF01000061">
    <property type="protein sequence ID" value="GIH66865.1"/>
    <property type="molecule type" value="Genomic_DNA"/>
</dbReference>
<dbReference type="PANTHER" id="PTHR45527:SF1">
    <property type="entry name" value="FATTY ACID SYNTHASE"/>
    <property type="match status" value="1"/>
</dbReference>
<reference evidence="2 3" key="1">
    <citation type="submission" date="2021-01" db="EMBL/GenBank/DDBJ databases">
        <title>Whole genome shotgun sequence of Microbispora siamensis NBRC 104113.</title>
        <authorList>
            <person name="Komaki H."/>
            <person name="Tamura T."/>
        </authorList>
    </citation>
    <scope>NUCLEOTIDE SEQUENCE [LARGE SCALE GENOMIC DNA]</scope>
    <source>
        <strain evidence="2 3">NBRC 104113</strain>
    </source>
</reference>
<dbReference type="InterPro" id="IPR001242">
    <property type="entry name" value="Condensation_dom"/>
</dbReference>
<dbReference type="PANTHER" id="PTHR45527">
    <property type="entry name" value="NONRIBOSOMAL PEPTIDE SYNTHETASE"/>
    <property type="match status" value="1"/>
</dbReference>
<dbReference type="Gene3D" id="3.30.559.30">
    <property type="entry name" value="Nonribosomal peptide synthetase, condensation domain"/>
    <property type="match status" value="1"/>
</dbReference>
<keyword evidence="3" id="KW-1185">Reference proteome</keyword>
<gene>
    <name evidence="2" type="ORF">Msi02_76820</name>
</gene>